<dbReference type="CDD" id="cd10918">
    <property type="entry name" value="CE4_NodB_like_5s_6s"/>
    <property type="match status" value="1"/>
</dbReference>
<organism evidence="3">
    <name type="scientific">Caldithrix abyssi</name>
    <dbReference type="NCBI Taxonomy" id="187145"/>
    <lineage>
        <taxon>Bacteria</taxon>
        <taxon>Pseudomonadati</taxon>
        <taxon>Calditrichota</taxon>
        <taxon>Calditrichia</taxon>
        <taxon>Calditrichales</taxon>
        <taxon>Calditrichaceae</taxon>
        <taxon>Caldithrix</taxon>
    </lineage>
</organism>
<keyword evidence="1" id="KW-0732">Signal</keyword>
<evidence type="ECO:0000256" key="1">
    <source>
        <dbReference type="ARBA" id="ARBA00022729"/>
    </source>
</evidence>
<comment type="caution">
    <text evidence="3">The sequence shown here is derived from an EMBL/GenBank/DDBJ whole genome shotgun (WGS) entry which is preliminary data.</text>
</comment>
<name>A0A7V5RPM9_CALAY</name>
<dbReference type="PROSITE" id="PS51677">
    <property type="entry name" value="NODB"/>
    <property type="match status" value="1"/>
</dbReference>
<sequence>HGYQTVTFKELDRGEDLPSNPVIITFDDGYESFYTQALPLLLELGLKAVVFIPTAFAGYENDWDVQWGDHRYRHMDKAHILECHRRGMEIGSHMVHHLYPGFLDDRRLEYELTASKEQLSRWIGDTVISLSYPFGKYNARVVSAASQHYRYAVGQSAAVLVNGRLSPLFLPRVNVYRMDSPHQLIKKAGRARGGIFSLRDRLIQKGAWASIALQYYKQTSERKTGNHAQAN</sequence>
<dbReference type="Proteomes" id="UP000885771">
    <property type="component" value="Unassembled WGS sequence"/>
</dbReference>
<feature type="non-terminal residue" evidence="3">
    <location>
        <position position="1"/>
    </location>
</feature>
<evidence type="ECO:0000259" key="2">
    <source>
        <dbReference type="PROSITE" id="PS51677"/>
    </source>
</evidence>
<gene>
    <name evidence="3" type="ORF">ENJ15_04720</name>
</gene>
<dbReference type="SUPFAM" id="SSF88713">
    <property type="entry name" value="Glycoside hydrolase/deacetylase"/>
    <property type="match status" value="1"/>
</dbReference>
<dbReference type="InterPro" id="IPR002509">
    <property type="entry name" value="NODB_dom"/>
</dbReference>
<dbReference type="Gene3D" id="3.20.20.370">
    <property type="entry name" value="Glycoside hydrolase/deacetylase"/>
    <property type="match status" value="1"/>
</dbReference>
<evidence type="ECO:0000313" key="3">
    <source>
        <dbReference type="EMBL" id="HHM02294.1"/>
    </source>
</evidence>
<dbReference type="PANTHER" id="PTHR34216">
    <property type="match status" value="1"/>
</dbReference>
<proteinExistence type="predicted"/>
<dbReference type="GO" id="GO:0005975">
    <property type="term" value="P:carbohydrate metabolic process"/>
    <property type="evidence" value="ECO:0007669"/>
    <property type="project" value="InterPro"/>
</dbReference>
<dbReference type="GO" id="GO:0016810">
    <property type="term" value="F:hydrolase activity, acting on carbon-nitrogen (but not peptide) bonds"/>
    <property type="evidence" value="ECO:0007669"/>
    <property type="project" value="InterPro"/>
</dbReference>
<dbReference type="AlphaFoldDB" id="A0A7V5RPM9"/>
<dbReference type="PANTHER" id="PTHR34216:SF7">
    <property type="entry name" value="POLY-BETA-1,6-N-ACETYL-D-GLUCOSAMINE N-DEACETYLASE"/>
    <property type="match status" value="1"/>
</dbReference>
<dbReference type="Pfam" id="PF01522">
    <property type="entry name" value="Polysacc_deac_1"/>
    <property type="match status" value="1"/>
</dbReference>
<accession>A0A7V5RPM9</accession>
<reference evidence="3" key="1">
    <citation type="journal article" date="2020" name="mSystems">
        <title>Genome- and Community-Level Interaction Insights into Carbon Utilization and Element Cycling Functions of Hydrothermarchaeota in Hydrothermal Sediment.</title>
        <authorList>
            <person name="Zhou Z."/>
            <person name="Liu Y."/>
            <person name="Xu W."/>
            <person name="Pan J."/>
            <person name="Luo Z.H."/>
            <person name="Li M."/>
        </authorList>
    </citation>
    <scope>NUCLEOTIDE SEQUENCE [LARGE SCALE GENOMIC DNA]</scope>
    <source>
        <strain evidence="3">HyVt-460</strain>
    </source>
</reference>
<feature type="domain" description="NodB homology" evidence="2">
    <location>
        <begin position="20"/>
        <end position="231"/>
    </location>
</feature>
<dbReference type="InterPro" id="IPR011330">
    <property type="entry name" value="Glyco_hydro/deAcase_b/a-brl"/>
</dbReference>
<dbReference type="EMBL" id="DRLI01000177">
    <property type="protein sequence ID" value="HHM02294.1"/>
    <property type="molecule type" value="Genomic_DNA"/>
</dbReference>
<dbReference type="InterPro" id="IPR051398">
    <property type="entry name" value="Polysacch_Deacetylase"/>
</dbReference>
<protein>
    <recommendedName>
        <fullName evidence="2">NodB homology domain-containing protein</fullName>
    </recommendedName>
</protein>